<name>A0A2H1W0R9_SPOFR</name>
<accession>A0A2H1W0R9</accession>
<evidence type="ECO:0000313" key="1">
    <source>
        <dbReference type="EMBL" id="SOQ46603.1"/>
    </source>
</evidence>
<reference evidence="1" key="1">
    <citation type="submission" date="2016-07" db="EMBL/GenBank/DDBJ databases">
        <authorList>
            <person name="Bretaudeau A."/>
        </authorList>
    </citation>
    <scope>NUCLEOTIDE SEQUENCE</scope>
    <source>
        <strain evidence="1">Rice</strain>
        <tissue evidence="1">Whole body</tissue>
    </source>
</reference>
<sequence length="88" mass="10209">MNEDEENYESTWTYMLLCVEPTVYEGFRFVRDLLLANVALRLMIQMSMLSMTSAGFGLTNDCRSEVQVTKPFFIELPRSLVQVETDEN</sequence>
<gene>
    <name evidence="1" type="ORF">SFRICE_000274</name>
</gene>
<dbReference type="AlphaFoldDB" id="A0A2H1W0R9"/>
<dbReference type="EMBL" id="ODYU01005599">
    <property type="protein sequence ID" value="SOQ46603.1"/>
    <property type="molecule type" value="Genomic_DNA"/>
</dbReference>
<proteinExistence type="predicted"/>
<organism evidence="1">
    <name type="scientific">Spodoptera frugiperda</name>
    <name type="common">Fall armyworm</name>
    <dbReference type="NCBI Taxonomy" id="7108"/>
    <lineage>
        <taxon>Eukaryota</taxon>
        <taxon>Metazoa</taxon>
        <taxon>Ecdysozoa</taxon>
        <taxon>Arthropoda</taxon>
        <taxon>Hexapoda</taxon>
        <taxon>Insecta</taxon>
        <taxon>Pterygota</taxon>
        <taxon>Neoptera</taxon>
        <taxon>Endopterygota</taxon>
        <taxon>Lepidoptera</taxon>
        <taxon>Glossata</taxon>
        <taxon>Ditrysia</taxon>
        <taxon>Noctuoidea</taxon>
        <taxon>Noctuidae</taxon>
        <taxon>Amphipyrinae</taxon>
        <taxon>Spodoptera</taxon>
    </lineage>
</organism>
<protein>
    <submittedName>
        <fullName evidence="1">SFRICE_000274</fullName>
    </submittedName>
</protein>